<feature type="non-terminal residue" evidence="1">
    <location>
        <position position="1"/>
    </location>
</feature>
<name>A0A0K2VLU1_LEPSM</name>
<sequence length="50" mass="5369">LGLNAADLVECRPARAHLPLKHIARDAPEAIDLRPVFGPVQNTPGCLQTL</sequence>
<proteinExistence type="predicted"/>
<evidence type="ECO:0000313" key="1">
    <source>
        <dbReference type="EMBL" id="CDW51086.1"/>
    </source>
</evidence>
<organism evidence="1">
    <name type="scientific">Lepeophtheirus salmonis</name>
    <name type="common">Salmon louse</name>
    <name type="synonym">Caligus salmonis</name>
    <dbReference type="NCBI Taxonomy" id="72036"/>
    <lineage>
        <taxon>Eukaryota</taxon>
        <taxon>Metazoa</taxon>
        <taxon>Ecdysozoa</taxon>
        <taxon>Arthropoda</taxon>
        <taxon>Crustacea</taxon>
        <taxon>Multicrustacea</taxon>
        <taxon>Hexanauplia</taxon>
        <taxon>Copepoda</taxon>
        <taxon>Siphonostomatoida</taxon>
        <taxon>Caligidae</taxon>
        <taxon>Lepeophtheirus</taxon>
    </lineage>
</organism>
<dbReference type="AlphaFoldDB" id="A0A0K2VLU1"/>
<accession>A0A0K2VLU1</accession>
<reference evidence="1" key="1">
    <citation type="submission" date="2014-05" db="EMBL/GenBank/DDBJ databases">
        <authorList>
            <person name="Chronopoulou M."/>
        </authorList>
    </citation>
    <scope>NUCLEOTIDE SEQUENCE</scope>
    <source>
        <tissue evidence="1">Whole organism</tissue>
    </source>
</reference>
<protein>
    <submittedName>
        <fullName evidence="1">Uncharacterized protein</fullName>
    </submittedName>
</protein>
<dbReference type="EMBL" id="HACA01033724">
    <property type="protein sequence ID" value="CDW51086.1"/>
    <property type="molecule type" value="Transcribed_RNA"/>
</dbReference>